<gene>
    <name evidence="1" type="ORF">QCA50_011315</name>
</gene>
<sequence length="153" mass="16913">MFSDANTSSKGSHRLRTFSTFLVTAVPRTVRLRFGTASVGTIIFSSVSSERHDQSAENGVVYSLRSVFFTDHLICGVSDSGSNWHFDFVRRCGPYLYEESILFGLLQHVVVKASFSLGMTRELCPASLVRTTNLGKTLITPTRQGKAQLLLSM</sequence>
<dbReference type="Proteomes" id="UP001385951">
    <property type="component" value="Unassembled WGS sequence"/>
</dbReference>
<protein>
    <submittedName>
        <fullName evidence="1">Uncharacterized protein</fullName>
    </submittedName>
</protein>
<name>A0AAW0G6Y6_9APHY</name>
<accession>A0AAW0G6Y6</accession>
<comment type="caution">
    <text evidence="1">The sequence shown here is derived from an EMBL/GenBank/DDBJ whole genome shotgun (WGS) entry which is preliminary data.</text>
</comment>
<keyword evidence="2" id="KW-1185">Reference proteome</keyword>
<organism evidence="1 2">
    <name type="scientific">Cerrena zonata</name>
    <dbReference type="NCBI Taxonomy" id="2478898"/>
    <lineage>
        <taxon>Eukaryota</taxon>
        <taxon>Fungi</taxon>
        <taxon>Dikarya</taxon>
        <taxon>Basidiomycota</taxon>
        <taxon>Agaricomycotina</taxon>
        <taxon>Agaricomycetes</taxon>
        <taxon>Polyporales</taxon>
        <taxon>Cerrenaceae</taxon>
        <taxon>Cerrena</taxon>
    </lineage>
</organism>
<reference evidence="1 2" key="1">
    <citation type="submission" date="2022-09" db="EMBL/GenBank/DDBJ databases">
        <authorList>
            <person name="Palmer J.M."/>
        </authorList>
    </citation>
    <scope>NUCLEOTIDE SEQUENCE [LARGE SCALE GENOMIC DNA]</scope>
    <source>
        <strain evidence="1 2">DSM 7382</strain>
    </source>
</reference>
<evidence type="ECO:0000313" key="1">
    <source>
        <dbReference type="EMBL" id="KAK7685452.1"/>
    </source>
</evidence>
<evidence type="ECO:0000313" key="2">
    <source>
        <dbReference type="Proteomes" id="UP001385951"/>
    </source>
</evidence>
<dbReference type="EMBL" id="JASBNA010000020">
    <property type="protein sequence ID" value="KAK7685452.1"/>
    <property type="molecule type" value="Genomic_DNA"/>
</dbReference>
<proteinExistence type="predicted"/>
<dbReference type="AlphaFoldDB" id="A0AAW0G6Y6"/>